<dbReference type="InterPro" id="IPR050553">
    <property type="entry name" value="Thioredoxin_ResA/DsbE_sf"/>
</dbReference>
<keyword evidence="1" id="KW-0732">Signal</keyword>
<feature type="chain" id="PRO_5016737208" description="Thioredoxin domain-containing protein" evidence="1">
    <location>
        <begin position="24"/>
        <end position="184"/>
    </location>
</feature>
<dbReference type="Gene3D" id="3.40.30.10">
    <property type="entry name" value="Glutaredoxin"/>
    <property type="match status" value="1"/>
</dbReference>
<dbReference type="SUPFAM" id="SSF52833">
    <property type="entry name" value="Thioredoxin-like"/>
    <property type="match status" value="1"/>
</dbReference>
<dbReference type="EMBL" id="QFXD01000225">
    <property type="protein sequence ID" value="RDH89250.1"/>
    <property type="molecule type" value="Genomic_DNA"/>
</dbReference>
<sequence>MRAYVSKLLITLLFMSLTQGVLANDRTAPEWDISEWINGDGTTLASLKGKVVVIDFFQLWCPGCNSFSVPLMAKWEQQFADEIAAGNLVMLSIHTVFEGRDYQNPKKLRAYLKQKKIQRLVGIDRHIDDDEIPETMKRYRTRGTPEMAIIDKEGRIRFQRFGSFDPASGVQLINKLLVGDPGNP</sequence>
<dbReference type="InterPro" id="IPR013766">
    <property type="entry name" value="Thioredoxin_domain"/>
</dbReference>
<dbReference type="GO" id="GO:0016209">
    <property type="term" value="F:antioxidant activity"/>
    <property type="evidence" value="ECO:0007669"/>
    <property type="project" value="InterPro"/>
</dbReference>
<gene>
    <name evidence="3" type="ORF">DIZ79_12685</name>
</gene>
<evidence type="ECO:0000259" key="2">
    <source>
        <dbReference type="PROSITE" id="PS51352"/>
    </source>
</evidence>
<evidence type="ECO:0000313" key="4">
    <source>
        <dbReference type="Proteomes" id="UP000255508"/>
    </source>
</evidence>
<dbReference type="Pfam" id="PF00578">
    <property type="entry name" value="AhpC-TSA"/>
    <property type="match status" value="1"/>
</dbReference>
<evidence type="ECO:0000256" key="1">
    <source>
        <dbReference type="SAM" id="SignalP"/>
    </source>
</evidence>
<feature type="domain" description="Thioredoxin" evidence="2">
    <location>
        <begin position="22"/>
        <end position="178"/>
    </location>
</feature>
<dbReference type="InterPro" id="IPR000866">
    <property type="entry name" value="AhpC/TSA"/>
</dbReference>
<protein>
    <recommendedName>
        <fullName evidence="2">Thioredoxin domain-containing protein</fullName>
    </recommendedName>
</protein>
<feature type="signal peptide" evidence="1">
    <location>
        <begin position="1"/>
        <end position="23"/>
    </location>
</feature>
<dbReference type="GO" id="GO:0016491">
    <property type="term" value="F:oxidoreductase activity"/>
    <property type="evidence" value="ECO:0007669"/>
    <property type="project" value="InterPro"/>
</dbReference>
<accession>A0A370DWL8</accession>
<dbReference type="PANTHER" id="PTHR42852">
    <property type="entry name" value="THIOL:DISULFIDE INTERCHANGE PROTEIN DSBE"/>
    <property type="match status" value="1"/>
</dbReference>
<comment type="caution">
    <text evidence="3">The sequence shown here is derived from an EMBL/GenBank/DDBJ whole genome shotgun (WGS) entry which is preliminary data.</text>
</comment>
<organism evidence="3 4">
    <name type="scientific">endosymbiont of Lamellibrachia luymesi</name>
    <dbReference type="NCBI Taxonomy" id="2200907"/>
    <lineage>
        <taxon>Bacteria</taxon>
        <taxon>Pseudomonadati</taxon>
        <taxon>Pseudomonadota</taxon>
        <taxon>Gammaproteobacteria</taxon>
        <taxon>sulfur-oxidizing symbionts</taxon>
    </lineage>
</organism>
<dbReference type="InterPro" id="IPR036249">
    <property type="entry name" value="Thioredoxin-like_sf"/>
</dbReference>
<dbReference type="PANTHER" id="PTHR42852:SF13">
    <property type="entry name" value="PROTEIN DIPZ"/>
    <property type="match status" value="1"/>
</dbReference>
<evidence type="ECO:0000313" key="3">
    <source>
        <dbReference type="EMBL" id="RDH89250.1"/>
    </source>
</evidence>
<reference evidence="3 4" key="1">
    <citation type="journal article" date="2018" name="ISME J.">
        <title>Endosymbiont genomes yield clues of tubeworm success.</title>
        <authorList>
            <person name="Li Y."/>
            <person name="Liles M.R."/>
            <person name="Halanych K.M."/>
        </authorList>
    </citation>
    <scope>NUCLEOTIDE SEQUENCE [LARGE SCALE GENOMIC DNA]</scope>
    <source>
        <strain evidence="3">A1422</strain>
    </source>
</reference>
<dbReference type="Proteomes" id="UP000255508">
    <property type="component" value="Unassembled WGS sequence"/>
</dbReference>
<proteinExistence type="predicted"/>
<name>A0A370DWL8_9GAMM</name>
<dbReference type="CDD" id="cd02966">
    <property type="entry name" value="TlpA_like_family"/>
    <property type="match status" value="1"/>
</dbReference>
<dbReference type="PROSITE" id="PS51352">
    <property type="entry name" value="THIOREDOXIN_2"/>
    <property type="match status" value="1"/>
</dbReference>
<dbReference type="AlphaFoldDB" id="A0A370DWL8"/>